<evidence type="ECO:0008006" key="3">
    <source>
        <dbReference type="Google" id="ProtNLM"/>
    </source>
</evidence>
<name>H8L5N9_FRAAD</name>
<accession>H8L5N9</accession>
<proteinExistence type="predicted"/>
<reference evidence="1" key="1">
    <citation type="submission" date="2012-02" db="EMBL/GenBank/DDBJ databases">
        <title>The complete genome of Frateuria aurantia DSM 6220.</title>
        <authorList>
            <consortium name="US DOE Joint Genome Institute (JGI-PGF)"/>
            <person name="Lucas S."/>
            <person name="Copeland A."/>
            <person name="Lapidus A."/>
            <person name="Glavina del Rio T."/>
            <person name="Dalin E."/>
            <person name="Tice H."/>
            <person name="Bruce D."/>
            <person name="Goodwin L."/>
            <person name="Pitluck S."/>
            <person name="Peters L."/>
            <person name="Ovchinnikova G."/>
            <person name="Teshima H."/>
            <person name="Kyrpides N."/>
            <person name="Mavromatis K."/>
            <person name="Ivanova N."/>
            <person name="Brettin T."/>
            <person name="Detter J.C."/>
            <person name="Han C."/>
            <person name="Larimer F."/>
            <person name="Land M."/>
            <person name="Hauser L."/>
            <person name="Markowitz V."/>
            <person name="Cheng J.-F."/>
            <person name="Hugenholtz P."/>
            <person name="Woyke T."/>
            <person name="Wu D."/>
            <person name="Brambilla E."/>
            <person name="Klenk H.-P."/>
            <person name="Eisen J.A."/>
        </authorList>
    </citation>
    <scope>NUCLEOTIDE SEQUENCE</scope>
    <source>
        <strain evidence="1">DSM 6220</strain>
    </source>
</reference>
<organism evidence="1 2">
    <name type="scientific">Frateuria aurantia (strain ATCC 33424 / DSM 6220 / KCTC 2777 / LMG 1558 / NBRC 3245 / NCIMB 13370)</name>
    <name type="common">Acetobacter aurantius</name>
    <dbReference type="NCBI Taxonomy" id="767434"/>
    <lineage>
        <taxon>Bacteria</taxon>
        <taxon>Pseudomonadati</taxon>
        <taxon>Pseudomonadota</taxon>
        <taxon>Gammaproteobacteria</taxon>
        <taxon>Lysobacterales</taxon>
        <taxon>Rhodanobacteraceae</taxon>
        <taxon>Frateuria</taxon>
    </lineage>
</organism>
<gene>
    <name evidence="1" type="ordered locus">Fraau_2325</name>
</gene>
<dbReference type="SUPFAM" id="SSF53254">
    <property type="entry name" value="Phosphoglycerate mutase-like"/>
    <property type="match status" value="1"/>
</dbReference>
<dbReference type="Proteomes" id="UP000005234">
    <property type="component" value="Chromosome"/>
</dbReference>
<dbReference type="KEGG" id="fau:Fraau_2325"/>
<dbReference type="RefSeq" id="WP_014403696.1">
    <property type="nucleotide sequence ID" value="NC_017033.1"/>
</dbReference>
<dbReference type="InterPro" id="IPR029033">
    <property type="entry name" value="His_PPase_superfam"/>
</dbReference>
<evidence type="ECO:0000313" key="1">
    <source>
        <dbReference type="EMBL" id="AFC86693.1"/>
    </source>
</evidence>
<dbReference type="EMBL" id="CP003350">
    <property type="protein sequence ID" value="AFC86693.1"/>
    <property type="molecule type" value="Genomic_DNA"/>
</dbReference>
<evidence type="ECO:0000313" key="2">
    <source>
        <dbReference type="Proteomes" id="UP000005234"/>
    </source>
</evidence>
<dbReference type="AlphaFoldDB" id="H8L5N9"/>
<sequence length="198" mass="21278">MRNTAGKWLGGLGLLVTVWLTAPVAAAESGLADATVIIIRHGEKPAHGTGLSARGQARARAYAREFAALSLDGEVWQPQHLLASRDSRHSRRETLTLAPLSQALGLAEDDRFPEGAESALAAELRAHPGGRQILICWHHGAMPQLLTVLGADPASLLPAGRWPAEVFDWMIVLRYDAAGHLLPSRSERRTDAVLPGDQ</sequence>
<dbReference type="STRING" id="767434.Fraau_2325"/>
<dbReference type="Gene3D" id="3.40.50.1240">
    <property type="entry name" value="Phosphoglycerate mutase-like"/>
    <property type="match status" value="1"/>
</dbReference>
<dbReference type="HOGENOM" id="CLU_085795_2_0_6"/>
<protein>
    <recommendedName>
        <fullName evidence="3">Fructose-2,6-bisphosphatase</fullName>
    </recommendedName>
</protein>
<keyword evidence="2" id="KW-1185">Reference proteome</keyword>
<dbReference type="eggNOG" id="COG0406">
    <property type="taxonomic scope" value="Bacteria"/>
</dbReference>